<dbReference type="GO" id="GO:1990189">
    <property type="term" value="F:protein N-terminal-serine acetyltransferase activity"/>
    <property type="evidence" value="ECO:0007669"/>
    <property type="project" value="TreeGrafter"/>
</dbReference>
<organism evidence="3 4">
    <name type="scientific">Aminobacter aminovorans</name>
    <name type="common">Chelatobacter heintzii</name>
    <dbReference type="NCBI Taxonomy" id="83263"/>
    <lineage>
        <taxon>Bacteria</taxon>
        <taxon>Pseudomonadati</taxon>
        <taxon>Pseudomonadota</taxon>
        <taxon>Alphaproteobacteria</taxon>
        <taxon>Hyphomicrobiales</taxon>
        <taxon>Phyllobacteriaceae</taxon>
        <taxon>Aminobacter</taxon>
    </lineage>
</organism>
<reference evidence="3 4" key="1">
    <citation type="submission" date="2018-06" db="EMBL/GenBank/DDBJ databases">
        <authorList>
            <consortium name="Pathogen Informatics"/>
            <person name="Doyle S."/>
        </authorList>
    </citation>
    <scope>NUCLEOTIDE SEQUENCE [LARGE SCALE GENOMIC DNA]</scope>
    <source>
        <strain evidence="3 4">NCTC10684</strain>
    </source>
</reference>
<evidence type="ECO:0000313" key="3">
    <source>
        <dbReference type="EMBL" id="SUU88631.1"/>
    </source>
</evidence>
<feature type="domain" description="N-acetyltransferase" evidence="2">
    <location>
        <begin position="44"/>
        <end position="199"/>
    </location>
</feature>
<dbReference type="Proteomes" id="UP000254701">
    <property type="component" value="Unassembled WGS sequence"/>
</dbReference>
<name>A0A380WIB2_AMIAI</name>
<feature type="region of interest" description="Disordered" evidence="1">
    <location>
        <begin position="1"/>
        <end position="20"/>
    </location>
</feature>
<dbReference type="PROSITE" id="PS51186">
    <property type="entry name" value="GNAT"/>
    <property type="match status" value="1"/>
</dbReference>
<dbReference type="EMBL" id="UFSM01000001">
    <property type="protein sequence ID" value="SUU88631.1"/>
    <property type="molecule type" value="Genomic_DNA"/>
</dbReference>
<gene>
    <name evidence="3" type="ORF">NCTC10684_01858</name>
</gene>
<evidence type="ECO:0000256" key="1">
    <source>
        <dbReference type="SAM" id="MobiDB-lite"/>
    </source>
</evidence>
<evidence type="ECO:0000259" key="2">
    <source>
        <dbReference type="PROSITE" id="PS51186"/>
    </source>
</evidence>
<dbReference type="PANTHER" id="PTHR43441">
    <property type="entry name" value="RIBOSOMAL-PROTEIN-SERINE ACETYLTRANSFERASE"/>
    <property type="match status" value="1"/>
</dbReference>
<dbReference type="InterPro" id="IPR000182">
    <property type="entry name" value="GNAT_dom"/>
</dbReference>
<proteinExistence type="predicted"/>
<dbReference type="Gene3D" id="3.40.630.30">
    <property type="match status" value="1"/>
</dbReference>
<dbReference type="AlphaFoldDB" id="A0A380WIB2"/>
<dbReference type="InterPro" id="IPR051908">
    <property type="entry name" value="Ribosomal_N-acetyltransferase"/>
</dbReference>
<dbReference type="FunFam" id="3.40.630.30:FF:000047">
    <property type="entry name" value="Acetyltransferase, GNAT family"/>
    <property type="match status" value="1"/>
</dbReference>
<protein>
    <recommendedName>
        <fullName evidence="2">N-acetyltransferase domain-containing protein</fullName>
    </recommendedName>
</protein>
<dbReference type="Pfam" id="PF13302">
    <property type="entry name" value="Acetyltransf_3"/>
    <property type="match status" value="1"/>
</dbReference>
<dbReference type="RefSeq" id="WP_245431940.1">
    <property type="nucleotide sequence ID" value="NZ_BAAAVY010000008.1"/>
</dbReference>
<accession>A0A380WIB2</accession>
<dbReference type="GO" id="GO:0008999">
    <property type="term" value="F:protein-N-terminal-alanine acetyltransferase activity"/>
    <property type="evidence" value="ECO:0007669"/>
    <property type="project" value="TreeGrafter"/>
</dbReference>
<dbReference type="SUPFAM" id="SSF55729">
    <property type="entry name" value="Acyl-CoA N-acyltransferases (Nat)"/>
    <property type="match status" value="1"/>
</dbReference>
<feature type="compositionally biased region" description="Polar residues" evidence="1">
    <location>
        <begin position="1"/>
        <end position="13"/>
    </location>
</feature>
<evidence type="ECO:0000313" key="4">
    <source>
        <dbReference type="Proteomes" id="UP000254701"/>
    </source>
</evidence>
<dbReference type="PANTHER" id="PTHR43441:SF2">
    <property type="entry name" value="FAMILY ACETYLTRANSFERASE, PUTATIVE (AFU_ORTHOLOGUE AFUA_7G00850)-RELATED"/>
    <property type="match status" value="1"/>
</dbReference>
<dbReference type="InterPro" id="IPR016181">
    <property type="entry name" value="Acyl_CoA_acyltransferase"/>
</dbReference>
<sequence length="235" mass="27567">MSNELEMSLSENLQDWKPRPRPERIDLEGRYVRLEPLDAAKHGERLYEMATADDAEGRFRWLFDTKPQTRADFQPWLEKSAASDDPLFFVVIDKASGKMAGRQTLMRIDPNFGVIEIGNIYWSDIVSRKPAATEAQFLFARYIFELGYRRYEWKCNNRNDPSKRAAERFGFKFEGIFRQHMVTKGENRDTAWYSIIDKEWPALLRSYDAWLDPANFDAAGLQKRKLEDFRAEFGA</sequence>